<protein>
    <submittedName>
        <fullName evidence="6">ATP-grasp domain-domain-containing protein</fullName>
    </submittedName>
</protein>
<evidence type="ECO:0000313" key="7">
    <source>
        <dbReference type="Proteomes" id="UP000193411"/>
    </source>
</evidence>
<dbReference type="PROSITE" id="PS50975">
    <property type="entry name" value="ATP_GRASP"/>
    <property type="match status" value="1"/>
</dbReference>
<keyword evidence="7" id="KW-1185">Reference proteome</keyword>
<evidence type="ECO:0000259" key="5">
    <source>
        <dbReference type="PROSITE" id="PS50975"/>
    </source>
</evidence>
<dbReference type="GO" id="GO:0016874">
    <property type="term" value="F:ligase activity"/>
    <property type="evidence" value="ECO:0007669"/>
    <property type="project" value="UniProtKB-KW"/>
</dbReference>
<dbReference type="PANTHER" id="PTHR43585:SF2">
    <property type="entry name" value="ATP-GRASP ENZYME FSQD"/>
    <property type="match status" value="1"/>
</dbReference>
<comment type="caution">
    <text evidence="6">The sequence shown here is derived from an EMBL/GenBank/DDBJ whole genome shotgun (WGS) entry which is preliminary data.</text>
</comment>
<dbReference type="Gene3D" id="3.30.1490.20">
    <property type="entry name" value="ATP-grasp fold, A domain"/>
    <property type="match status" value="1"/>
</dbReference>
<dbReference type="InterPro" id="IPR011761">
    <property type="entry name" value="ATP-grasp"/>
</dbReference>
<dbReference type="GO" id="GO:0005524">
    <property type="term" value="F:ATP binding"/>
    <property type="evidence" value="ECO:0007669"/>
    <property type="project" value="UniProtKB-UniRule"/>
</dbReference>
<dbReference type="Gene3D" id="3.30.470.20">
    <property type="entry name" value="ATP-grasp fold, B domain"/>
    <property type="match status" value="1"/>
</dbReference>
<keyword evidence="1" id="KW-0436">Ligase</keyword>
<dbReference type="AlphaFoldDB" id="A0A1Y2HBQ9"/>
<dbReference type="Proteomes" id="UP000193411">
    <property type="component" value="Unassembled WGS sequence"/>
</dbReference>
<feature type="domain" description="ATP-grasp" evidence="5">
    <location>
        <begin position="122"/>
        <end position="342"/>
    </location>
</feature>
<dbReference type="EMBL" id="MCFL01000083">
    <property type="protein sequence ID" value="ORZ30502.1"/>
    <property type="molecule type" value="Genomic_DNA"/>
</dbReference>
<keyword evidence="3 4" id="KW-0067">ATP-binding</keyword>
<dbReference type="SUPFAM" id="SSF56059">
    <property type="entry name" value="Glutathione synthetase ATP-binding domain-like"/>
    <property type="match status" value="1"/>
</dbReference>
<reference evidence="6 7" key="1">
    <citation type="submission" date="2016-07" db="EMBL/GenBank/DDBJ databases">
        <title>Pervasive Adenine N6-methylation of Active Genes in Fungi.</title>
        <authorList>
            <consortium name="DOE Joint Genome Institute"/>
            <person name="Mondo S.J."/>
            <person name="Dannebaum R.O."/>
            <person name="Kuo R.C."/>
            <person name="Labutti K."/>
            <person name="Haridas S."/>
            <person name="Kuo A."/>
            <person name="Salamov A."/>
            <person name="Ahrendt S.R."/>
            <person name="Lipzen A."/>
            <person name="Sullivan W."/>
            <person name="Andreopoulos W.B."/>
            <person name="Clum A."/>
            <person name="Lindquist E."/>
            <person name="Daum C."/>
            <person name="Ramamoorthy G.K."/>
            <person name="Gryganskyi A."/>
            <person name="Culley D."/>
            <person name="Magnuson J.K."/>
            <person name="James T.Y."/>
            <person name="O'Malley M.A."/>
            <person name="Stajich J.E."/>
            <person name="Spatafora J.W."/>
            <person name="Visel A."/>
            <person name="Grigoriev I.V."/>
        </authorList>
    </citation>
    <scope>NUCLEOTIDE SEQUENCE [LARGE SCALE GENOMIC DNA]</scope>
    <source>
        <strain evidence="6 7">PL171</strain>
    </source>
</reference>
<accession>A0A1Y2HBQ9</accession>
<evidence type="ECO:0000256" key="1">
    <source>
        <dbReference type="ARBA" id="ARBA00022598"/>
    </source>
</evidence>
<dbReference type="Gene3D" id="3.40.50.20">
    <property type="match status" value="1"/>
</dbReference>
<evidence type="ECO:0000256" key="2">
    <source>
        <dbReference type="ARBA" id="ARBA00022741"/>
    </source>
</evidence>
<keyword evidence="2 4" id="KW-0547">Nucleotide-binding</keyword>
<dbReference type="InterPro" id="IPR052032">
    <property type="entry name" value="ATP-dep_AA_Ligase"/>
</dbReference>
<dbReference type="GO" id="GO:0046872">
    <property type="term" value="F:metal ion binding"/>
    <property type="evidence" value="ECO:0007669"/>
    <property type="project" value="InterPro"/>
</dbReference>
<name>A0A1Y2HBQ9_9FUNG</name>
<dbReference type="PANTHER" id="PTHR43585">
    <property type="entry name" value="FUMIPYRROLE BIOSYNTHESIS PROTEIN C"/>
    <property type="match status" value="1"/>
</dbReference>
<feature type="non-terminal residue" evidence="6">
    <location>
        <position position="438"/>
    </location>
</feature>
<proteinExistence type="predicted"/>
<evidence type="ECO:0000256" key="3">
    <source>
        <dbReference type="ARBA" id="ARBA00022840"/>
    </source>
</evidence>
<organism evidence="6 7">
    <name type="scientific">Catenaria anguillulae PL171</name>
    <dbReference type="NCBI Taxonomy" id="765915"/>
    <lineage>
        <taxon>Eukaryota</taxon>
        <taxon>Fungi</taxon>
        <taxon>Fungi incertae sedis</taxon>
        <taxon>Blastocladiomycota</taxon>
        <taxon>Blastocladiomycetes</taxon>
        <taxon>Blastocladiales</taxon>
        <taxon>Catenariaceae</taxon>
        <taxon>Catenaria</taxon>
    </lineage>
</organism>
<evidence type="ECO:0000313" key="6">
    <source>
        <dbReference type="EMBL" id="ORZ30502.1"/>
    </source>
</evidence>
<evidence type="ECO:0000256" key="4">
    <source>
        <dbReference type="PROSITE-ProRule" id="PRU00409"/>
    </source>
</evidence>
<gene>
    <name evidence="6" type="ORF">BCR44DRAFT_130309</name>
</gene>
<dbReference type="OrthoDB" id="9975115at2759"/>
<sequence>MAIVNILILDDVGTPSVCRAQPTYSTFASPTEANLFIITSIGGLCPADKARATASCELAQPTTDGSLELIALAWHREYTIHHVYTPQEDLLIRAAGIRKLLGIRSGMSVETAVAFRDKALMKQIAVNNGIPTTAFQRLQSPSDLLSLVSHVGLPVIVKPTLGSASAGIRVLRTQADVGQYLRSEFFRGRVSDESGQFDVPADIVAEAFLPPDVPMYHVNGLIENGKVVGLWAFGYISTNLAFTQGKPYGNKAILPRDDPVLYKELVSTTERVLDAFQKELGGVPLNTAFHCELFRVDTNSNPVLVLCEVASRRPGGSITSLMDAMQSNNSLPFAHVEFRSFIGLPHPKIQLAPNVCAADLLIPHKPMSIMLSMPNPAAFPFSDTIKYIPSRCYPSGRAYRGYCVGLLNTVARFRVVGTMSLSAMETQLQLAHEWFQRN</sequence>
<dbReference type="InterPro" id="IPR013815">
    <property type="entry name" value="ATP_grasp_subdomain_1"/>
</dbReference>